<dbReference type="SUPFAM" id="SSF51206">
    <property type="entry name" value="cAMP-binding domain-like"/>
    <property type="match status" value="1"/>
</dbReference>
<dbReference type="RefSeq" id="WP_102757559.1">
    <property type="nucleotide sequence ID" value="NZ_CP025791.1"/>
</dbReference>
<dbReference type="EMBL" id="CP025791">
    <property type="protein sequence ID" value="AUP80915.1"/>
    <property type="molecule type" value="Genomic_DNA"/>
</dbReference>
<feature type="domain" description="Cyclic nucleotide-binding" evidence="1">
    <location>
        <begin position="30"/>
        <end position="108"/>
    </location>
</feature>
<accession>A0A2K9PV15</accession>
<dbReference type="Gene3D" id="2.60.120.10">
    <property type="entry name" value="Jelly Rolls"/>
    <property type="match status" value="1"/>
</dbReference>
<dbReference type="InterPro" id="IPR018490">
    <property type="entry name" value="cNMP-bd_dom_sf"/>
</dbReference>
<dbReference type="AlphaFoldDB" id="A0A2K9PV15"/>
<name>A0A2K9PV15_9FLAO</name>
<gene>
    <name evidence="2" type="ORF">C1H87_20265</name>
</gene>
<dbReference type="InterPro" id="IPR000595">
    <property type="entry name" value="cNMP-bd_dom"/>
</dbReference>
<dbReference type="KEGG" id="fek:C1H87_20265"/>
<keyword evidence="3" id="KW-1185">Reference proteome</keyword>
<dbReference type="Pfam" id="PF00027">
    <property type="entry name" value="cNMP_binding"/>
    <property type="match status" value="1"/>
</dbReference>
<dbReference type="OrthoDB" id="680421at2"/>
<dbReference type="InterPro" id="IPR014710">
    <property type="entry name" value="RmlC-like_jellyroll"/>
</dbReference>
<evidence type="ECO:0000313" key="3">
    <source>
        <dbReference type="Proteomes" id="UP000235826"/>
    </source>
</evidence>
<proteinExistence type="predicted"/>
<organism evidence="2 3">
    <name type="scientific">Flavivirga eckloniae</name>
    <dbReference type="NCBI Taxonomy" id="1803846"/>
    <lineage>
        <taxon>Bacteria</taxon>
        <taxon>Pseudomonadati</taxon>
        <taxon>Bacteroidota</taxon>
        <taxon>Flavobacteriia</taxon>
        <taxon>Flavobacteriales</taxon>
        <taxon>Flavobacteriaceae</taxon>
        <taxon>Flavivirga</taxon>
    </lineage>
</organism>
<reference evidence="2 3" key="1">
    <citation type="submission" date="2018-01" db="EMBL/GenBank/DDBJ databases">
        <title>Complete genome sequence of Flavivirga eckloniae ECD14 isolated from seaweed Ecklonia cava.</title>
        <authorList>
            <person name="Lee J.H."/>
            <person name="Baik K.S."/>
            <person name="Seong C.N."/>
        </authorList>
    </citation>
    <scope>NUCLEOTIDE SEQUENCE [LARGE SCALE GENOMIC DNA]</scope>
    <source>
        <strain evidence="2 3">ECD14</strain>
    </source>
</reference>
<evidence type="ECO:0000259" key="1">
    <source>
        <dbReference type="Pfam" id="PF00027"/>
    </source>
</evidence>
<dbReference type="Proteomes" id="UP000235826">
    <property type="component" value="Chromosome"/>
</dbReference>
<protein>
    <recommendedName>
        <fullName evidence="1">Cyclic nucleotide-binding domain-containing protein</fullName>
    </recommendedName>
</protein>
<dbReference type="CDD" id="cd00038">
    <property type="entry name" value="CAP_ED"/>
    <property type="match status" value="1"/>
</dbReference>
<evidence type="ECO:0000313" key="2">
    <source>
        <dbReference type="EMBL" id="AUP80915.1"/>
    </source>
</evidence>
<sequence length="110" mass="13100">MNEIIDKIAFNYSNLEKETISSWETNSKIIEYKKGEQIVKEEQQRHKLFYVIKGSLKAYYINDDKKIIDWFAFKNEFITSSTSFLTDEPSLHYIETMEDCVILVTEKNKE</sequence>